<keyword evidence="4 6" id="KW-1133">Transmembrane helix</keyword>
<feature type="transmembrane region" description="Helical" evidence="6">
    <location>
        <begin position="72"/>
        <end position="91"/>
    </location>
</feature>
<dbReference type="InterPro" id="IPR036259">
    <property type="entry name" value="MFS_trans_sf"/>
</dbReference>
<gene>
    <name evidence="8" type="ORF">EDD33_1018</name>
</gene>
<protein>
    <submittedName>
        <fullName evidence="8">DHA1 family inner membrane transport protein</fullName>
    </submittedName>
</protein>
<dbReference type="GO" id="GO:0022857">
    <property type="term" value="F:transmembrane transporter activity"/>
    <property type="evidence" value="ECO:0007669"/>
    <property type="project" value="InterPro"/>
</dbReference>
<feature type="transmembrane region" description="Helical" evidence="6">
    <location>
        <begin position="31"/>
        <end position="52"/>
    </location>
</feature>
<evidence type="ECO:0000256" key="1">
    <source>
        <dbReference type="ARBA" id="ARBA00004651"/>
    </source>
</evidence>
<dbReference type="CDD" id="cd17324">
    <property type="entry name" value="MFS_NepI_like"/>
    <property type="match status" value="1"/>
</dbReference>
<dbReference type="InterPro" id="IPR011701">
    <property type="entry name" value="MFS"/>
</dbReference>
<dbReference type="OrthoDB" id="9814237at2"/>
<dbReference type="InterPro" id="IPR020846">
    <property type="entry name" value="MFS_dom"/>
</dbReference>
<evidence type="ECO:0000256" key="3">
    <source>
        <dbReference type="ARBA" id="ARBA00022692"/>
    </source>
</evidence>
<organism evidence="8 9">
    <name type="scientific">Nocardioides aurantiacus</name>
    <dbReference type="NCBI Taxonomy" id="86796"/>
    <lineage>
        <taxon>Bacteria</taxon>
        <taxon>Bacillati</taxon>
        <taxon>Actinomycetota</taxon>
        <taxon>Actinomycetes</taxon>
        <taxon>Propionibacteriales</taxon>
        <taxon>Nocardioidaceae</taxon>
        <taxon>Nocardioides</taxon>
    </lineage>
</organism>
<evidence type="ECO:0000256" key="6">
    <source>
        <dbReference type="SAM" id="Phobius"/>
    </source>
</evidence>
<feature type="transmembrane region" description="Helical" evidence="6">
    <location>
        <begin position="265"/>
        <end position="284"/>
    </location>
</feature>
<dbReference type="InterPro" id="IPR050189">
    <property type="entry name" value="MFS_Efflux_Transporters"/>
</dbReference>
<feature type="transmembrane region" description="Helical" evidence="6">
    <location>
        <begin position="228"/>
        <end position="250"/>
    </location>
</feature>
<feature type="transmembrane region" description="Helical" evidence="6">
    <location>
        <begin position="131"/>
        <end position="149"/>
    </location>
</feature>
<evidence type="ECO:0000256" key="4">
    <source>
        <dbReference type="ARBA" id="ARBA00022989"/>
    </source>
</evidence>
<dbReference type="GO" id="GO:0005886">
    <property type="term" value="C:plasma membrane"/>
    <property type="evidence" value="ECO:0007669"/>
    <property type="project" value="UniProtKB-SubCell"/>
</dbReference>
<feature type="transmembrane region" description="Helical" evidence="6">
    <location>
        <begin position="315"/>
        <end position="337"/>
    </location>
</feature>
<feature type="domain" description="Major facilitator superfamily (MFS) profile" evidence="7">
    <location>
        <begin position="32"/>
        <end position="407"/>
    </location>
</feature>
<dbReference type="SUPFAM" id="SSF103473">
    <property type="entry name" value="MFS general substrate transporter"/>
    <property type="match status" value="1"/>
</dbReference>
<dbReference type="Gene3D" id="1.20.1250.20">
    <property type="entry name" value="MFS general substrate transporter like domains"/>
    <property type="match status" value="1"/>
</dbReference>
<dbReference type="PANTHER" id="PTHR43124:SF3">
    <property type="entry name" value="CHLORAMPHENICOL EFFLUX PUMP RV0191"/>
    <property type="match status" value="1"/>
</dbReference>
<evidence type="ECO:0000259" key="7">
    <source>
        <dbReference type="PROSITE" id="PS50850"/>
    </source>
</evidence>
<comment type="caution">
    <text evidence="8">The sequence shown here is derived from an EMBL/GenBank/DDBJ whole genome shotgun (WGS) entry which is preliminary data.</text>
</comment>
<reference evidence="8 9" key="1">
    <citation type="submission" date="2018-11" db="EMBL/GenBank/DDBJ databases">
        <title>Sequencing the genomes of 1000 actinobacteria strains.</title>
        <authorList>
            <person name="Klenk H.-P."/>
        </authorList>
    </citation>
    <scope>NUCLEOTIDE SEQUENCE [LARGE SCALE GENOMIC DNA]</scope>
    <source>
        <strain evidence="8 9">DSM 12652</strain>
    </source>
</reference>
<dbReference type="PANTHER" id="PTHR43124">
    <property type="entry name" value="PURINE EFFLUX PUMP PBUE"/>
    <property type="match status" value="1"/>
</dbReference>
<keyword evidence="5 6" id="KW-0472">Membrane</keyword>
<dbReference type="Proteomes" id="UP000281738">
    <property type="component" value="Unassembled WGS sequence"/>
</dbReference>
<feature type="transmembrane region" description="Helical" evidence="6">
    <location>
        <begin position="358"/>
        <end position="379"/>
    </location>
</feature>
<dbReference type="EMBL" id="RKHO01000001">
    <property type="protein sequence ID" value="ROR90183.1"/>
    <property type="molecule type" value="Genomic_DNA"/>
</dbReference>
<keyword evidence="2" id="KW-1003">Cell membrane</keyword>
<name>A0A3N2CRL0_9ACTN</name>
<dbReference type="PROSITE" id="PS50850">
    <property type="entry name" value="MFS"/>
    <property type="match status" value="1"/>
</dbReference>
<dbReference type="AlphaFoldDB" id="A0A3N2CRL0"/>
<sequence length="416" mass="41746">MTTTIDNPRPRLAATDATDGGVAARRRTAGLALLALATGAFAIGTTEFVSMGLLPQLASGVGVDIPTAGHVISAYAVGVVVGAPVLAVLGARLPRRGLLLALMGVILLGNALTSIAPSYGALMGARFVSGLPHGAFFGVAALVAADLVAPHRRAQAVSLVMTGLTVATLLGVPAATWLGQGLGWRAAYGLVVALAALTLVLLALLVPRVPADRGASGRTELRALKEPQVLLTALAGAIGFGGMFAIYTYIAPTVTEVAGQREGMVPVYLLSFGVGSVLGTLVGGRLADWSILRSTVLGAAAMGVLLAAYAVTSQWLVPGMLTVFLISASGGVFTIGLQMRLIQVAGKARTLGAALNHSALNAANALGAWLGGLTVAGGLGYPSTAWVGVGLSLLGLVVLGVSVTLQRRTTLAAATA</sequence>
<evidence type="ECO:0000313" key="9">
    <source>
        <dbReference type="Proteomes" id="UP000281738"/>
    </source>
</evidence>
<keyword evidence="3 6" id="KW-0812">Transmembrane</keyword>
<feature type="transmembrane region" description="Helical" evidence="6">
    <location>
        <begin position="98"/>
        <end position="119"/>
    </location>
</feature>
<evidence type="ECO:0000313" key="8">
    <source>
        <dbReference type="EMBL" id="ROR90183.1"/>
    </source>
</evidence>
<feature type="transmembrane region" description="Helical" evidence="6">
    <location>
        <begin position="156"/>
        <end position="180"/>
    </location>
</feature>
<accession>A0A3N2CRL0</accession>
<evidence type="ECO:0000256" key="5">
    <source>
        <dbReference type="ARBA" id="ARBA00023136"/>
    </source>
</evidence>
<feature type="transmembrane region" description="Helical" evidence="6">
    <location>
        <begin position="385"/>
        <end position="405"/>
    </location>
</feature>
<comment type="subcellular location">
    <subcellularLocation>
        <location evidence="1">Cell membrane</location>
        <topology evidence="1">Multi-pass membrane protein</topology>
    </subcellularLocation>
</comment>
<feature type="transmembrane region" description="Helical" evidence="6">
    <location>
        <begin position="186"/>
        <end position="207"/>
    </location>
</feature>
<evidence type="ECO:0000256" key="2">
    <source>
        <dbReference type="ARBA" id="ARBA00022475"/>
    </source>
</evidence>
<dbReference type="Pfam" id="PF07690">
    <property type="entry name" value="MFS_1"/>
    <property type="match status" value="1"/>
</dbReference>
<feature type="transmembrane region" description="Helical" evidence="6">
    <location>
        <begin position="291"/>
        <end position="309"/>
    </location>
</feature>
<proteinExistence type="predicted"/>
<dbReference type="RefSeq" id="WP_123389372.1">
    <property type="nucleotide sequence ID" value="NZ_RKHO01000001.1"/>
</dbReference>
<keyword evidence="9" id="KW-1185">Reference proteome</keyword>